<dbReference type="EMBL" id="CAJOBE010009857">
    <property type="protein sequence ID" value="CAF4094602.1"/>
    <property type="molecule type" value="Genomic_DNA"/>
</dbReference>
<comment type="caution">
    <text evidence="1">The sequence shown here is derived from an EMBL/GenBank/DDBJ whole genome shotgun (WGS) entry which is preliminary data.</text>
</comment>
<evidence type="ECO:0000313" key="1">
    <source>
        <dbReference type="EMBL" id="CAF4094602.1"/>
    </source>
</evidence>
<dbReference type="Proteomes" id="UP000663874">
    <property type="component" value="Unassembled WGS sequence"/>
</dbReference>
<gene>
    <name evidence="1" type="ORF">FNK824_LOCUS31080</name>
</gene>
<organism evidence="1 2">
    <name type="scientific">Rotaria sordida</name>
    <dbReference type="NCBI Taxonomy" id="392033"/>
    <lineage>
        <taxon>Eukaryota</taxon>
        <taxon>Metazoa</taxon>
        <taxon>Spiralia</taxon>
        <taxon>Gnathifera</taxon>
        <taxon>Rotifera</taxon>
        <taxon>Eurotatoria</taxon>
        <taxon>Bdelloidea</taxon>
        <taxon>Philodinida</taxon>
        <taxon>Philodinidae</taxon>
        <taxon>Rotaria</taxon>
    </lineage>
</organism>
<proteinExistence type="predicted"/>
<name>A0A819UI23_9BILA</name>
<evidence type="ECO:0000313" key="2">
    <source>
        <dbReference type="Proteomes" id="UP000663874"/>
    </source>
</evidence>
<protein>
    <submittedName>
        <fullName evidence="1">Uncharacterized protein</fullName>
    </submittedName>
</protein>
<accession>A0A819UI23</accession>
<sequence length="200" mass="22928">MPVPSSTDPKIYSHMNGDEFFDYLKKRFNETFAIFICKELQIITPSVLVVLTIKELNDLTCAVYPDLKSASKEYYISDHTATNGNHELKQSSPTITTTSNEMSDDEVYVNKIEMNLSNDKLIGKRKYRHCKAESSNYSSSNIEWSFSSDEYQPPSLEELYPSKGVSAQERADFELLTHGRIDYFCQKYLFLTNVTGTYLS</sequence>
<reference evidence="1" key="1">
    <citation type="submission" date="2021-02" db="EMBL/GenBank/DDBJ databases">
        <authorList>
            <person name="Nowell W R."/>
        </authorList>
    </citation>
    <scope>NUCLEOTIDE SEQUENCE</scope>
</reference>
<dbReference type="AlphaFoldDB" id="A0A819UI23"/>